<accession>A0AAE3QPY3</accession>
<dbReference type="AlphaFoldDB" id="A0AAE3QPY3"/>
<keyword evidence="1" id="KW-1133">Transmembrane helix</keyword>
<evidence type="ECO:0000313" key="2">
    <source>
        <dbReference type="EMBL" id="MDJ1480729.1"/>
    </source>
</evidence>
<organism evidence="2 3">
    <name type="scientific">Xanthocytophaga flava</name>
    <dbReference type="NCBI Taxonomy" id="3048013"/>
    <lineage>
        <taxon>Bacteria</taxon>
        <taxon>Pseudomonadati</taxon>
        <taxon>Bacteroidota</taxon>
        <taxon>Cytophagia</taxon>
        <taxon>Cytophagales</taxon>
        <taxon>Rhodocytophagaceae</taxon>
        <taxon>Xanthocytophaga</taxon>
    </lineage>
</organism>
<dbReference type="Proteomes" id="UP001241110">
    <property type="component" value="Unassembled WGS sequence"/>
</dbReference>
<evidence type="ECO:0000256" key="1">
    <source>
        <dbReference type="SAM" id="Phobius"/>
    </source>
</evidence>
<protein>
    <submittedName>
        <fullName evidence="2">Uncharacterized protein</fullName>
    </submittedName>
</protein>
<proteinExistence type="predicted"/>
<keyword evidence="1" id="KW-0812">Transmembrane</keyword>
<name>A0AAE3QPY3_9BACT</name>
<keyword evidence="1" id="KW-0472">Membrane</keyword>
<gene>
    <name evidence="2" type="ORF">QNI16_09565</name>
</gene>
<comment type="caution">
    <text evidence="2">The sequence shown here is derived from an EMBL/GenBank/DDBJ whole genome shotgun (WGS) entry which is preliminary data.</text>
</comment>
<evidence type="ECO:0000313" key="3">
    <source>
        <dbReference type="Proteomes" id="UP001241110"/>
    </source>
</evidence>
<dbReference type="RefSeq" id="WP_313977639.1">
    <property type="nucleotide sequence ID" value="NZ_JASJOS010000004.1"/>
</dbReference>
<dbReference type="EMBL" id="JASJOS010000004">
    <property type="protein sequence ID" value="MDJ1480729.1"/>
    <property type="molecule type" value="Genomic_DNA"/>
</dbReference>
<sequence>MLYRKEIEYDQIWRINDWHKRTGLVFGLTGIKIVSVIVVEQYLGCQ</sequence>
<feature type="transmembrane region" description="Helical" evidence="1">
    <location>
        <begin position="21"/>
        <end position="43"/>
    </location>
</feature>
<reference evidence="2" key="1">
    <citation type="submission" date="2023-05" db="EMBL/GenBank/DDBJ databases">
        <authorList>
            <person name="Zhang X."/>
        </authorList>
    </citation>
    <scope>NUCLEOTIDE SEQUENCE</scope>
    <source>
        <strain evidence="2">YF14B1</strain>
    </source>
</reference>